<proteinExistence type="predicted"/>
<dbReference type="AlphaFoldDB" id="A0A7R9MTA1"/>
<gene>
    <name evidence="1" type="ORF">ONB1V03_LOCUS22316</name>
</gene>
<sequence>MPYVLVSTQIRLECGPTIVGDTTSDPQLMQYLNAEKSTPIGNK</sequence>
<dbReference type="OrthoDB" id="64291at2759"/>
<accession>A0A7R9MTA1</accession>
<dbReference type="Proteomes" id="UP000728032">
    <property type="component" value="Unassembled WGS sequence"/>
</dbReference>
<dbReference type="SUPFAM" id="SSF69761">
    <property type="entry name" value="GTP cyclohydrolase I feedback regulatory protein, GFRP"/>
    <property type="match status" value="1"/>
</dbReference>
<dbReference type="Pfam" id="PF06399">
    <property type="entry name" value="GFRP"/>
    <property type="match status" value="1"/>
</dbReference>
<reference evidence="1" key="1">
    <citation type="submission" date="2020-11" db="EMBL/GenBank/DDBJ databases">
        <authorList>
            <person name="Tran Van P."/>
        </authorList>
    </citation>
    <scope>NUCLEOTIDE SEQUENCE</scope>
</reference>
<dbReference type="EMBL" id="OC963915">
    <property type="protein sequence ID" value="CAD7665759.1"/>
    <property type="molecule type" value="Genomic_DNA"/>
</dbReference>
<protein>
    <submittedName>
        <fullName evidence="1">Uncharacterized protein</fullName>
    </submittedName>
</protein>
<name>A0A7R9MTA1_9ACAR</name>
<dbReference type="InterPro" id="IPR036717">
    <property type="entry name" value="GFRP_sf"/>
</dbReference>
<keyword evidence="2" id="KW-1185">Reference proteome</keyword>
<dbReference type="InterPro" id="IPR009112">
    <property type="entry name" value="GTP_CycHdrlase_I_reg"/>
</dbReference>
<dbReference type="EMBL" id="CAJPVJ010049090">
    <property type="protein sequence ID" value="CAG2182895.1"/>
    <property type="molecule type" value="Genomic_DNA"/>
</dbReference>
<evidence type="ECO:0000313" key="2">
    <source>
        <dbReference type="Proteomes" id="UP000728032"/>
    </source>
</evidence>
<feature type="non-terminal residue" evidence="1">
    <location>
        <position position="1"/>
    </location>
</feature>
<evidence type="ECO:0000313" key="1">
    <source>
        <dbReference type="EMBL" id="CAD7665759.1"/>
    </source>
</evidence>
<dbReference type="Gene3D" id="3.30.1410.10">
    <property type="entry name" value="GTP cyclohydrolase I feedback regulatory protein GFRP"/>
    <property type="match status" value="1"/>
</dbReference>
<organism evidence="1">
    <name type="scientific">Oppiella nova</name>
    <dbReference type="NCBI Taxonomy" id="334625"/>
    <lineage>
        <taxon>Eukaryota</taxon>
        <taxon>Metazoa</taxon>
        <taxon>Ecdysozoa</taxon>
        <taxon>Arthropoda</taxon>
        <taxon>Chelicerata</taxon>
        <taxon>Arachnida</taxon>
        <taxon>Acari</taxon>
        <taxon>Acariformes</taxon>
        <taxon>Sarcoptiformes</taxon>
        <taxon>Oribatida</taxon>
        <taxon>Brachypylina</taxon>
        <taxon>Oppioidea</taxon>
        <taxon>Oppiidae</taxon>
        <taxon>Oppiella</taxon>
    </lineage>
</organism>
<dbReference type="GO" id="GO:0009890">
    <property type="term" value="P:negative regulation of biosynthetic process"/>
    <property type="evidence" value="ECO:0007669"/>
    <property type="project" value="InterPro"/>
</dbReference>